<sequence length="262" mass="28519">MHVKRAGGSLPPVGSPLPLSANIEENRPEIGGSYGGFIALVVGLAVIFLASCIGVFFLLRNHEPTPYERQIRRARARQRDFSTELPIGPPGIRERLARLFGRRSGWIKASGEDGDEWDATEDSIPNAASELRERELHRGEYPASIASSATHPPSVAAPSASTDSVEVELRAPSGHTPRTPSFWPPENDRESRDASASDQVESPVSLRQSPPPVLRGEEQDEGDSHRDDRQFSVQSASSGGSISIKSMRKFDNGTKFKEGLNL</sequence>
<feature type="compositionally biased region" description="Basic and acidic residues" evidence="1">
    <location>
        <begin position="186"/>
        <end position="195"/>
    </location>
</feature>
<proteinExistence type="predicted"/>
<feature type="transmembrane region" description="Helical" evidence="2">
    <location>
        <begin position="34"/>
        <end position="59"/>
    </location>
</feature>
<evidence type="ECO:0000256" key="1">
    <source>
        <dbReference type="SAM" id="MobiDB-lite"/>
    </source>
</evidence>
<feature type="compositionally biased region" description="Polar residues" evidence="1">
    <location>
        <begin position="196"/>
        <end position="208"/>
    </location>
</feature>
<gene>
    <name evidence="3" type="ORF">L227DRAFT_586825</name>
</gene>
<evidence type="ECO:0000313" key="3">
    <source>
        <dbReference type="EMBL" id="RPD59315.1"/>
    </source>
</evidence>
<organism evidence="3 4">
    <name type="scientific">Lentinus tigrinus ALCF2SS1-6</name>
    <dbReference type="NCBI Taxonomy" id="1328759"/>
    <lineage>
        <taxon>Eukaryota</taxon>
        <taxon>Fungi</taxon>
        <taxon>Dikarya</taxon>
        <taxon>Basidiomycota</taxon>
        <taxon>Agaricomycotina</taxon>
        <taxon>Agaricomycetes</taxon>
        <taxon>Polyporales</taxon>
        <taxon>Polyporaceae</taxon>
        <taxon>Lentinus</taxon>
    </lineage>
</organism>
<keyword evidence="4" id="KW-1185">Reference proteome</keyword>
<dbReference type="OrthoDB" id="3265603at2759"/>
<keyword evidence="2" id="KW-1133">Transmembrane helix</keyword>
<dbReference type="Proteomes" id="UP000313359">
    <property type="component" value="Unassembled WGS sequence"/>
</dbReference>
<accession>A0A5C2S663</accession>
<keyword evidence="2" id="KW-0472">Membrane</keyword>
<name>A0A5C2S663_9APHY</name>
<feature type="compositionally biased region" description="Basic and acidic residues" evidence="1">
    <location>
        <begin position="248"/>
        <end position="262"/>
    </location>
</feature>
<evidence type="ECO:0000313" key="4">
    <source>
        <dbReference type="Proteomes" id="UP000313359"/>
    </source>
</evidence>
<protein>
    <submittedName>
        <fullName evidence="3">Uncharacterized protein</fullName>
    </submittedName>
</protein>
<keyword evidence="2" id="KW-0812">Transmembrane</keyword>
<feature type="compositionally biased region" description="Low complexity" evidence="1">
    <location>
        <begin position="232"/>
        <end position="245"/>
    </location>
</feature>
<dbReference type="AlphaFoldDB" id="A0A5C2S663"/>
<feature type="region of interest" description="Disordered" evidence="1">
    <location>
        <begin position="145"/>
        <end position="262"/>
    </location>
</feature>
<reference evidence="3" key="1">
    <citation type="journal article" date="2018" name="Genome Biol. Evol.">
        <title>Genomics and development of Lentinus tigrinus, a white-rot wood-decaying mushroom with dimorphic fruiting bodies.</title>
        <authorList>
            <person name="Wu B."/>
            <person name="Xu Z."/>
            <person name="Knudson A."/>
            <person name="Carlson A."/>
            <person name="Chen N."/>
            <person name="Kovaka S."/>
            <person name="LaButti K."/>
            <person name="Lipzen A."/>
            <person name="Pennachio C."/>
            <person name="Riley R."/>
            <person name="Schakwitz W."/>
            <person name="Umezawa K."/>
            <person name="Ohm R.A."/>
            <person name="Grigoriev I.V."/>
            <person name="Nagy L.G."/>
            <person name="Gibbons J."/>
            <person name="Hibbett D."/>
        </authorList>
    </citation>
    <scope>NUCLEOTIDE SEQUENCE [LARGE SCALE GENOMIC DNA]</scope>
    <source>
        <strain evidence="3">ALCF2SS1-6</strain>
    </source>
</reference>
<dbReference type="EMBL" id="ML122271">
    <property type="protein sequence ID" value="RPD59315.1"/>
    <property type="molecule type" value="Genomic_DNA"/>
</dbReference>
<evidence type="ECO:0000256" key="2">
    <source>
        <dbReference type="SAM" id="Phobius"/>
    </source>
</evidence>